<dbReference type="AlphaFoldDB" id="A0A1J5Q577"/>
<sequence>MFRACSRFRQITAAIVLAVLAACAPKPDLNKPPVPLGRFLLGLNIVVTNAMQKSPVSREATGDEWQAAIKDAVKARFGRYDGDKYYDVSVNVLGYALAPPGIPIILAPKSILIFEVRLWEDSTQHQLNVKPKLFTVFEGTSGATIIGSGYSRTKEEQMKLLSYNAAKAIEGWMVAHPEWFPADGNIAPVGPDGEVPPLKPAAAATAPAPATTAAPAPIAATPLPAPVK</sequence>
<evidence type="ECO:0008006" key="3">
    <source>
        <dbReference type="Google" id="ProtNLM"/>
    </source>
</evidence>
<reference evidence="2" key="1">
    <citation type="submission" date="2016-10" db="EMBL/GenBank/DDBJ databases">
        <title>Sequence of Gallionella enrichment culture.</title>
        <authorList>
            <person name="Poehlein A."/>
            <person name="Muehling M."/>
            <person name="Daniel R."/>
        </authorList>
    </citation>
    <scope>NUCLEOTIDE SEQUENCE</scope>
</reference>
<dbReference type="PROSITE" id="PS51257">
    <property type="entry name" value="PROKAR_LIPOPROTEIN"/>
    <property type="match status" value="1"/>
</dbReference>
<feature type="compositionally biased region" description="Low complexity" evidence="1">
    <location>
        <begin position="200"/>
        <end position="222"/>
    </location>
</feature>
<comment type="caution">
    <text evidence="2">The sequence shown here is derived from an EMBL/GenBank/DDBJ whole genome shotgun (WGS) entry which is preliminary data.</text>
</comment>
<evidence type="ECO:0000256" key="1">
    <source>
        <dbReference type="SAM" id="MobiDB-lite"/>
    </source>
</evidence>
<dbReference type="EMBL" id="MLJW01003198">
    <property type="protein sequence ID" value="OIQ72611.1"/>
    <property type="molecule type" value="Genomic_DNA"/>
</dbReference>
<accession>A0A1J5Q577</accession>
<feature type="region of interest" description="Disordered" evidence="1">
    <location>
        <begin position="191"/>
        <end position="228"/>
    </location>
</feature>
<proteinExistence type="predicted"/>
<evidence type="ECO:0000313" key="2">
    <source>
        <dbReference type="EMBL" id="OIQ72611.1"/>
    </source>
</evidence>
<gene>
    <name evidence="2" type="ORF">GALL_457620</name>
</gene>
<organism evidence="2">
    <name type="scientific">mine drainage metagenome</name>
    <dbReference type="NCBI Taxonomy" id="410659"/>
    <lineage>
        <taxon>unclassified sequences</taxon>
        <taxon>metagenomes</taxon>
        <taxon>ecological metagenomes</taxon>
    </lineage>
</organism>
<protein>
    <recommendedName>
        <fullName evidence="3">Lipoprotein</fullName>
    </recommendedName>
</protein>
<name>A0A1J5Q577_9ZZZZ</name>